<evidence type="ECO:0000313" key="2">
    <source>
        <dbReference type="Proteomes" id="UP000243425"/>
    </source>
</evidence>
<name>Q3LWL8_BIGNA</name>
<evidence type="ECO:0000313" key="1">
    <source>
        <dbReference type="EMBL" id="ABA27148.1"/>
    </source>
</evidence>
<dbReference type="GeneID" id="5788356"/>
<dbReference type="InterPro" id="IPR009846">
    <property type="entry name" value="SF3b5/RDS3-10"/>
</dbReference>
<dbReference type="AlphaFoldDB" id="Q3LWL8"/>
<protein>
    <submittedName>
        <fullName evidence="1">mRNA splicing factor 3b5</fullName>
    </submittedName>
</protein>
<organism evidence="1 2">
    <name type="scientific">Bigelowiella natans</name>
    <name type="common">Pedinomonas minutissima</name>
    <name type="synonym">Chlorarachnion sp. (strain CCMP621)</name>
    <dbReference type="NCBI Taxonomy" id="227086"/>
    <lineage>
        <taxon>Eukaryota</taxon>
        <taxon>Sar</taxon>
        <taxon>Rhizaria</taxon>
        <taxon>Cercozoa</taxon>
        <taxon>Chlorarachniophyceae</taxon>
        <taxon>Bigelowiella</taxon>
    </lineage>
</organism>
<sequence>MLVFSNQLDFLFWKYEGTGNRRTSEKEWISQIHRDNISFILENYGLLKALSLKYNVTVSTLKLFLLNSWFMY</sequence>
<dbReference type="Proteomes" id="UP000243425">
    <property type="component" value="Nucleomorph 1"/>
</dbReference>
<gene>
    <name evidence="1" type="primary">sf3b5</name>
</gene>
<dbReference type="Pfam" id="PF07189">
    <property type="entry name" value="SF3b10"/>
    <property type="match status" value="1"/>
</dbReference>
<accession>Q3LWL8</accession>
<dbReference type="RefSeq" id="XP_001712760.1">
    <property type="nucleotide sequence ID" value="XM_001712708.1"/>
</dbReference>
<reference evidence="1 2" key="1">
    <citation type="journal article" date="2006" name="Proc. Natl. Acad. Sci. U.S.A.">
        <title>Complete nucleotide sequence of the chlorarachniophyte nucleomorph: nature's smallest nucleus.</title>
        <authorList>
            <person name="Gilson P.R."/>
            <person name="Su V."/>
            <person name="Slamovits C.H."/>
            <person name="Reith M.E."/>
            <person name="Keeling P.J."/>
            <person name="McFadden G.I."/>
        </authorList>
    </citation>
    <scope>NUCLEOTIDE SEQUENCE [LARGE SCALE GENOMIC DNA]</scope>
    <source>
        <strain evidence="2">CCMP621</strain>
    </source>
</reference>
<dbReference type="EMBL" id="DQ158856">
    <property type="protein sequence ID" value="ABA27148.1"/>
    <property type="molecule type" value="Genomic_DNA"/>
</dbReference>
<keyword evidence="1" id="KW-0542">Nucleomorph</keyword>
<geneLocation type="nucleomorph" evidence="1"/>
<proteinExistence type="predicted"/>